<dbReference type="Proteomes" id="UP000749471">
    <property type="component" value="Unassembled WGS sequence"/>
</dbReference>
<accession>A0ABS6E0R4</accession>
<sequence length="139" mass="15654">MSGLSGFLSQNAIKVENEKYVISERFVDDKGNPIPWEIRSLSEEENEAIRKSCVKKVRNKGVVSQETDYDLYLAKFAVESVVFPNLKDAELQKSYGVLGAEKLLKKMLTGGEYALLLKKAQDINGFDSDMEDLVEEVKN</sequence>
<evidence type="ECO:0008006" key="3">
    <source>
        <dbReference type="Google" id="ProtNLM"/>
    </source>
</evidence>
<dbReference type="InterPro" id="IPR014986">
    <property type="entry name" value="XkdN-like"/>
</dbReference>
<dbReference type="EMBL" id="JAHLPM010000001">
    <property type="protein sequence ID" value="MBU5436384.1"/>
    <property type="molecule type" value="Genomic_DNA"/>
</dbReference>
<gene>
    <name evidence="1" type="ORF">KQI42_00075</name>
</gene>
<reference evidence="1 2" key="1">
    <citation type="submission" date="2021-06" db="EMBL/GenBank/DDBJ databases">
        <authorList>
            <person name="Sun Q."/>
            <person name="Li D."/>
        </authorList>
    </citation>
    <scope>NUCLEOTIDE SEQUENCE [LARGE SCALE GENOMIC DNA]</scope>
    <source>
        <strain evidence="1 2">MSJ-40</strain>
    </source>
</reference>
<dbReference type="Pfam" id="PF08890">
    <property type="entry name" value="Phage_TAC_5"/>
    <property type="match status" value="1"/>
</dbReference>
<protein>
    <recommendedName>
        <fullName evidence="3">Phage portal protein</fullName>
    </recommendedName>
</protein>
<evidence type="ECO:0000313" key="1">
    <source>
        <dbReference type="EMBL" id="MBU5436384.1"/>
    </source>
</evidence>
<proteinExistence type="predicted"/>
<dbReference type="RefSeq" id="WP_216515553.1">
    <property type="nucleotide sequence ID" value="NZ_JAHLPM010000001.1"/>
</dbReference>
<keyword evidence="2" id="KW-1185">Reference proteome</keyword>
<comment type="caution">
    <text evidence="1">The sequence shown here is derived from an EMBL/GenBank/DDBJ whole genome shotgun (WGS) entry which is preliminary data.</text>
</comment>
<evidence type="ECO:0000313" key="2">
    <source>
        <dbReference type="Proteomes" id="UP000749471"/>
    </source>
</evidence>
<organism evidence="1 2">
    <name type="scientific">Tissierella simiarum</name>
    <dbReference type="NCBI Taxonomy" id="2841534"/>
    <lineage>
        <taxon>Bacteria</taxon>
        <taxon>Bacillati</taxon>
        <taxon>Bacillota</taxon>
        <taxon>Tissierellia</taxon>
        <taxon>Tissierellales</taxon>
        <taxon>Tissierellaceae</taxon>
        <taxon>Tissierella</taxon>
    </lineage>
</organism>
<name>A0ABS6E0R4_9FIRM</name>